<name>A0A388K170_CHABU</name>
<dbReference type="GO" id="GO:0000127">
    <property type="term" value="C:transcription factor TFIIIC complex"/>
    <property type="evidence" value="ECO:0007669"/>
    <property type="project" value="TreeGrafter"/>
</dbReference>
<dbReference type="EMBL" id="BFEA01000042">
    <property type="protein sequence ID" value="GBG63777.1"/>
    <property type="molecule type" value="Genomic_DNA"/>
</dbReference>
<dbReference type="Pfam" id="PF10419">
    <property type="entry name" value="TFIIIC_sub6"/>
    <property type="match status" value="1"/>
</dbReference>
<accession>A0A388K170</accession>
<evidence type="ECO:0000256" key="1">
    <source>
        <dbReference type="SAM" id="MobiDB-lite"/>
    </source>
</evidence>
<dbReference type="InterPro" id="IPR042771">
    <property type="entry name" value="GTF3C6-like"/>
</dbReference>
<sequence>MEGQDADRQQQQQQQEEAEEEEEEEEEVEYVVLDLGTELHGAGLPQLGMIKLYGLATDTPHLVFPESGIELTGTYEETVGSQLFFEPCAGSGEGDRNWTGAGQKGTAALSSDSDERRSGDTNRVPSRAEEKRTGATYGTAGMEAKLPPPVRLFGFTDKKIKFVRCPPVEPGLPFFCSSLSVPAVPSTAVMAVDCPSQNVV</sequence>
<proteinExistence type="predicted"/>
<feature type="compositionally biased region" description="Acidic residues" evidence="1">
    <location>
        <begin position="16"/>
        <end position="28"/>
    </location>
</feature>
<dbReference type="AlphaFoldDB" id="A0A388K170"/>
<dbReference type="InterPro" id="IPR019481">
    <property type="entry name" value="TFIIIC_triple_barrel"/>
</dbReference>
<dbReference type="Gene3D" id="2.60.40.4370">
    <property type="match status" value="1"/>
</dbReference>
<dbReference type="PANTHER" id="PTHR21860">
    <property type="entry name" value="TRANSCRIPTION INITIATION FACTOR IIIC TFIIIC , POLYPEPTIDE 6-RELATED"/>
    <property type="match status" value="1"/>
</dbReference>
<evidence type="ECO:0000313" key="4">
    <source>
        <dbReference type="Proteomes" id="UP000265515"/>
    </source>
</evidence>
<feature type="compositionally biased region" description="Basic and acidic residues" evidence="1">
    <location>
        <begin position="113"/>
        <end position="133"/>
    </location>
</feature>
<keyword evidence="4" id="KW-1185">Reference proteome</keyword>
<reference evidence="3 4" key="1">
    <citation type="journal article" date="2018" name="Cell">
        <title>The Chara Genome: Secondary Complexity and Implications for Plant Terrestrialization.</title>
        <authorList>
            <person name="Nishiyama T."/>
            <person name="Sakayama H."/>
            <person name="Vries J.D."/>
            <person name="Buschmann H."/>
            <person name="Saint-Marcoux D."/>
            <person name="Ullrich K.K."/>
            <person name="Haas F.B."/>
            <person name="Vanderstraeten L."/>
            <person name="Becker D."/>
            <person name="Lang D."/>
            <person name="Vosolsobe S."/>
            <person name="Rombauts S."/>
            <person name="Wilhelmsson P.K.I."/>
            <person name="Janitza P."/>
            <person name="Kern R."/>
            <person name="Heyl A."/>
            <person name="Rumpler F."/>
            <person name="Villalobos L.I.A.C."/>
            <person name="Clay J.M."/>
            <person name="Skokan R."/>
            <person name="Toyoda A."/>
            <person name="Suzuki Y."/>
            <person name="Kagoshima H."/>
            <person name="Schijlen E."/>
            <person name="Tajeshwar N."/>
            <person name="Catarino B."/>
            <person name="Hetherington A.J."/>
            <person name="Saltykova A."/>
            <person name="Bonnot C."/>
            <person name="Breuninger H."/>
            <person name="Symeonidi A."/>
            <person name="Radhakrishnan G.V."/>
            <person name="Van Nieuwerburgh F."/>
            <person name="Deforce D."/>
            <person name="Chang C."/>
            <person name="Karol K.G."/>
            <person name="Hedrich R."/>
            <person name="Ulvskov P."/>
            <person name="Glockner G."/>
            <person name="Delwiche C.F."/>
            <person name="Petrasek J."/>
            <person name="Van de Peer Y."/>
            <person name="Friml J."/>
            <person name="Beilby M."/>
            <person name="Dolan L."/>
            <person name="Kohara Y."/>
            <person name="Sugano S."/>
            <person name="Fujiyama A."/>
            <person name="Delaux P.-M."/>
            <person name="Quint M."/>
            <person name="TheiBen G."/>
            <person name="Hagemann M."/>
            <person name="Harholt J."/>
            <person name="Dunand C."/>
            <person name="Zachgo S."/>
            <person name="Langdale J."/>
            <person name="Maumus F."/>
            <person name="Straeten D.V.D."/>
            <person name="Gould S.B."/>
            <person name="Rensing S.A."/>
        </authorList>
    </citation>
    <scope>NUCLEOTIDE SEQUENCE [LARGE SCALE GENOMIC DNA]</scope>
    <source>
        <strain evidence="3 4">S276</strain>
    </source>
</reference>
<organism evidence="3 4">
    <name type="scientific">Chara braunii</name>
    <name type="common">Braun's stonewort</name>
    <dbReference type="NCBI Taxonomy" id="69332"/>
    <lineage>
        <taxon>Eukaryota</taxon>
        <taxon>Viridiplantae</taxon>
        <taxon>Streptophyta</taxon>
        <taxon>Charophyceae</taxon>
        <taxon>Charales</taxon>
        <taxon>Characeae</taxon>
        <taxon>Chara</taxon>
    </lineage>
</organism>
<evidence type="ECO:0000259" key="2">
    <source>
        <dbReference type="Pfam" id="PF10419"/>
    </source>
</evidence>
<dbReference type="Gramene" id="GBG63777">
    <property type="protein sequence ID" value="GBG63777"/>
    <property type="gene ID" value="CBR_g39321"/>
</dbReference>
<protein>
    <recommendedName>
        <fullName evidence="2">Transcription factor TFIIIC triple barrel domain-containing protein</fullName>
    </recommendedName>
</protein>
<dbReference type="GO" id="GO:0006383">
    <property type="term" value="P:transcription by RNA polymerase III"/>
    <property type="evidence" value="ECO:0007669"/>
    <property type="project" value="InterPro"/>
</dbReference>
<feature type="region of interest" description="Disordered" evidence="1">
    <location>
        <begin position="92"/>
        <end position="141"/>
    </location>
</feature>
<evidence type="ECO:0000313" key="3">
    <source>
        <dbReference type="EMBL" id="GBG63777.1"/>
    </source>
</evidence>
<feature type="domain" description="Transcription factor TFIIIC triple barrel" evidence="2">
    <location>
        <begin position="24"/>
        <end position="162"/>
    </location>
</feature>
<comment type="caution">
    <text evidence="3">The sequence shown here is derived from an EMBL/GenBank/DDBJ whole genome shotgun (WGS) entry which is preliminary data.</text>
</comment>
<dbReference type="Proteomes" id="UP000265515">
    <property type="component" value="Unassembled WGS sequence"/>
</dbReference>
<gene>
    <name evidence="3" type="ORF">CBR_g39321</name>
</gene>
<feature type="region of interest" description="Disordered" evidence="1">
    <location>
        <begin position="1"/>
        <end position="28"/>
    </location>
</feature>
<dbReference type="PANTHER" id="PTHR21860:SF2">
    <property type="entry name" value="GENERAL TRANSCRIPTION FACTOR 3C POLYPEPTIDE 6"/>
    <property type="match status" value="1"/>
</dbReference>